<dbReference type="EMBL" id="MG751100">
    <property type="protein sequence ID" value="AUV57617.1"/>
    <property type="molecule type" value="Genomic_DNA"/>
</dbReference>
<reference evidence="1 2" key="1">
    <citation type="submission" date="2018-01" db="EMBL/GenBank/DDBJ databases">
        <title>Draft genome sequence of Klebsiella pneumoniae phage KP1.</title>
        <authorList>
            <person name="Kim D."/>
        </authorList>
    </citation>
    <scope>NUCLEOTIDE SEQUENCE [LARGE SCALE GENOMIC DNA]</scope>
</reference>
<dbReference type="Proteomes" id="UP000240488">
    <property type="component" value="Segment"/>
</dbReference>
<organism evidence="1 2">
    <name type="scientific">Klebsiella phage KP1</name>
    <dbReference type="NCBI Taxonomy" id="2070202"/>
    <lineage>
        <taxon>Viruses</taxon>
        <taxon>Duplodnaviria</taxon>
        <taxon>Heunggongvirae</taxon>
        <taxon>Uroviricota</taxon>
        <taxon>Caudoviricetes</taxon>
        <taxon>Pantevenvirales</taxon>
        <taxon>Straboviridae</taxon>
        <taxon>Tevenvirinae</taxon>
        <taxon>Jiaodavirus</taxon>
        <taxon>Jiaodavirus jd18</taxon>
    </lineage>
</organism>
<evidence type="ECO:0000313" key="1">
    <source>
        <dbReference type="EMBL" id="AUV57617.1"/>
    </source>
</evidence>
<accession>A0A2K9V625</accession>
<proteinExistence type="predicted"/>
<sequence length="29" mass="3408">MKRHIVYRLLALGLLVFWVGGVTAVVYFW</sequence>
<protein>
    <submittedName>
        <fullName evidence="1">Uncharacterized protein</fullName>
    </submittedName>
</protein>
<evidence type="ECO:0000313" key="2">
    <source>
        <dbReference type="Proteomes" id="UP000240488"/>
    </source>
</evidence>
<name>A0A2K9V625_9CAUD</name>